<dbReference type="InterPro" id="IPR050767">
    <property type="entry name" value="Sel1_AlgK"/>
</dbReference>
<feature type="non-terminal residue" evidence="4">
    <location>
        <position position="429"/>
    </location>
</feature>
<dbReference type="PANTHER" id="PTHR11102">
    <property type="entry name" value="SEL-1-LIKE PROTEIN"/>
    <property type="match status" value="1"/>
</dbReference>
<dbReference type="InterPro" id="IPR006597">
    <property type="entry name" value="Sel1-like"/>
</dbReference>
<feature type="transmembrane region" description="Helical" evidence="3">
    <location>
        <begin position="7"/>
        <end position="32"/>
    </location>
</feature>
<evidence type="ECO:0000256" key="1">
    <source>
        <dbReference type="ARBA" id="ARBA00038101"/>
    </source>
</evidence>
<sequence length="429" mass="45719">SSGDMRNAYLCVGFVISILFYLAAKVGLVYLLRAGLNRDPLEPGFGGDSSSLSRTGQEDDLLAANLSDGYRTAARALRNGEYESALAELKRCDPADGACLGLLGEVHLTGEAAPEERNLTEAMRFFQAGADLGDPDSQYALGTLYSNLLEDGSKQPRRNQALSVLYLYAASVSGHQGALMAMGYRHAEGLGVPKTCGTAALNYIEVARRVADVYSAGMPQAVELVRLGVDEPERKMSASEDRPSNSVWGSGGVSSGAVSSRTVRIAAEPDGSAEVLSDAQLCQHVFAGRLLHVLVLPAAEQAPPSAPSAVEAHQRSSGHVCDELGADRALSENSRNARTNAEEGFETLEEKLMQELRIERDCRKIGEQESRRLAEALHQTTLGLVASLERRLAGLQVSLEEDSRSRASQADVGSGLDALGLRVAGLEME</sequence>
<proteinExistence type="inferred from homology"/>
<name>A0A813HCR7_POLGL</name>
<dbReference type="AlphaFoldDB" id="A0A813HCR7"/>
<dbReference type="SMART" id="SM00671">
    <property type="entry name" value="SEL1"/>
    <property type="match status" value="3"/>
</dbReference>
<protein>
    <submittedName>
        <fullName evidence="4">Uncharacterized protein</fullName>
    </submittedName>
</protein>
<dbReference type="PANTHER" id="PTHR11102:SF147">
    <property type="entry name" value="SEL1L ADAPTOR SUBUNIT OF ERAD E3 UBIQUITIN LIGASE"/>
    <property type="match status" value="1"/>
</dbReference>
<gene>
    <name evidence="4" type="ORF">PGLA1383_LOCUS51267</name>
</gene>
<comment type="caution">
    <text evidence="4">The sequence shown here is derived from an EMBL/GenBank/DDBJ whole genome shotgun (WGS) entry which is preliminary data.</text>
</comment>
<keyword evidence="3" id="KW-1133">Transmembrane helix</keyword>
<keyword evidence="3" id="KW-0472">Membrane</keyword>
<dbReference type="InterPro" id="IPR011990">
    <property type="entry name" value="TPR-like_helical_dom_sf"/>
</dbReference>
<dbReference type="GO" id="GO:0005789">
    <property type="term" value="C:endoplasmic reticulum membrane"/>
    <property type="evidence" value="ECO:0007669"/>
    <property type="project" value="TreeGrafter"/>
</dbReference>
<feature type="non-terminal residue" evidence="4">
    <location>
        <position position="1"/>
    </location>
</feature>
<feature type="region of interest" description="Disordered" evidence="2">
    <location>
        <begin position="235"/>
        <end position="256"/>
    </location>
</feature>
<organism evidence="4 5">
    <name type="scientific">Polarella glacialis</name>
    <name type="common">Dinoflagellate</name>
    <dbReference type="NCBI Taxonomy" id="89957"/>
    <lineage>
        <taxon>Eukaryota</taxon>
        <taxon>Sar</taxon>
        <taxon>Alveolata</taxon>
        <taxon>Dinophyceae</taxon>
        <taxon>Suessiales</taxon>
        <taxon>Suessiaceae</taxon>
        <taxon>Polarella</taxon>
    </lineage>
</organism>
<comment type="similarity">
    <text evidence="1">Belongs to the sel-1 family.</text>
</comment>
<evidence type="ECO:0000313" key="4">
    <source>
        <dbReference type="EMBL" id="CAE8635675.1"/>
    </source>
</evidence>
<evidence type="ECO:0000256" key="2">
    <source>
        <dbReference type="SAM" id="MobiDB-lite"/>
    </source>
</evidence>
<reference evidence="4" key="1">
    <citation type="submission" date="2021-02" db="EMBL/GenBank/DDBJ databases">
        <authorList>
            <person name="Dougan E. K."/>
            <person name="Rhodes N."/>
            <person name="Thang M."/>
            <person name="Chan C."/>
        </authorList>
    </citation>
    <scope>NUCLEOTIDE SEQUENCE</scope>
</reference>
<evidence type="ECO:0000256" key="3">
    <source>
        <dbReference type="SAM" id="Phobius"/>
    </source>
</evidence>
<accession>A0A813HCR7</accession>
<dbReference type="Gene3D" id="1.25.40.10">
    <property type="entry name" value="Tetratricopeptide repeat domain"/>
    <property type="match status" value="1"/>
</dbReference>
<dbReference type="GO" id="GO:0036503">
    <property type="term" value="P:ERAD pathway"/>
    <property type="evidence" value="ECO:0007669"/>
    <property type="project" value="TreeGrafter"/>
</dbReference>
<evidence type="ECO:0000313" key="5">
    <source>
        <dbReference type="Proteomes" id="UP000654075"/>
    </source>
</evidence>
<dbReference type="SUPFAM" id="SSF81901">
    <property type="entry name" value="HCP-like"/>
    <property type="match status" value="1"/>
</dbReference>
<keyword evidence="5" id="KW-1185">Reference proteome</keyword>
<keyword evidence="3" id="KW-0812">Transmembrane</keyword>
<dbReference type="OrthoDB" id="27934at2759"/>
<dbReference type="EMBL" id="CAJNNV010031334">
    <property type="protein sequence ID" value="CAE8635675.1"/>
    <property type="molecule type" value="Genomic_DNA"/>
</dbReference>
<dbReference type="Proteomes" id="UP000654075">
    <property type="component" value="Unassembled WGS sequence"/>
</dbReference>